<evidence type="ECO:0000313" key="5">
    <source>
        <dbReference type="EMBL" id="CAB4827123.1"/>
    </source>
</evidence>
<dbReference type="Pfam" id="PF10103">
    <property type="entry name" value="Zincin_2"/>
    <property type="match status" value="1"/>
</dbReference>
<name>A0A6J7A2T4_9ZZZZ</name>
<dbReference type="EMBL" id="CAFBLD010000001">
    <property type="protein sequence ID" value="CAB4856454.1"/>
    <property type="molecule type" value="Genomic_DNA"/>
</dbReference>
<dbReference type="SUPFAM" id="SSF55486">
    <property type="entry name" value="Metalloproteases ('zincins'), catalytic domain"/>
    <property type="match status" value="1"/>
</dbReference>
<dbReference type="PANTHER" id="PTHR39420">
    <property type="match status" value="1"/>
</dbReference>
<dbReference type="InterPro" id="IPR018766">
    <property type="entry name" value="Zinicin_2"/>
</dbReference>
<dbReference type="NCBIfam" id="TIGR03624">
    <property type="entry name" value="putative hydrolase"/>
    <property type="match status" value="1"/>
</dbReference>
<dbReference type="EMBL" id="CAEZYM010000001">
    <property type="protein sequence ID" value="CAB4714346.1"/>
    <property type="molecule type" value="Genomic_DNA"/>
</dbReference>
<gene>
    <name evidence="2" type="ORF">UFOPK2510_01334</name>
    <name evidence="3" type="ORF">UFOPK2718_00032</name>
    <name evidence="4" type="ORF">UFOPK2936_01426</name>
    <name evidence="5" type="ORF">UFOPK3174_00666</name>
    <name evidence="6" type="ORF">UFOPK3328_00203</name>
    <name evidence="7" type="ORF">UFOPK3779_00204</name>
    <name evidence="8" type="ORF">UFOPK3913_00938</name>
    <name evidence="1" type="ORF">UFOPK4107_01292</name>
    <name evidence="9" type="ORF">UFOPK4403_01038</name>
</gene>
<dbReference type="AlphaFoldDB" id="A0A6J7A2T4"/>
<dbReference type="EMBL" id="CAEZXO010000009">
    <property type="protein sequence ID" value="CAB4701337.1"/>
    <property type="molecule type" value="Genomic_DNA"/>
</dbReference>
<sequence>MAGFGFTPPENGDGNSPDFAAIFAALQSQMQSQFGQFSSENLLNNFQQSGQALPAEVVRSVSKKFISCVDSNPIGTTDIAQAREAMEIADLWLNEATVFPTHANEKNVYSRAEWADATLAGWQLTVEPLAEGLAHAMTQIIEKQELPPEAMAVGPAAMGAVAGMLRTFIGTLIATQLGQCIGGLALNVTGAHDVGLPLLTPARPALLPQNITKWSEDLGVPDSEIRIFHALREGAVARLFDNNPWLVDYMRSAIADYGKGIRIDIEKIQTQAQDAIESGAIDPSNPETFSIALNEGLFTPDESPVQRNALAKLETALALIDGWADDVTISAAAGRLPSLESLRETTRRRRATSSPAQQLFSSLFGLEVSPRMSREASAFWQQLRELRDVATRDQIWSGILPTHDELTDVAAYLRSVEVPDDLSGLNP</sequence>
<evidence type="ECO:0000313" key="7">
    <source>
        <dbReference type="EMBL" id="CAB4936163.1"/>
    </source>
</evidence>
<proteinExistence type="predicted"/>
<dbReference type="Gene3D" id="1.20.150.30">
    <property type="entry name" value="Zincin-like metallopeptidase, N-terminal domain"/>
    <property type="match status" value="1"/>
</dbReference>
<dbReference type="InterPro" id="IPR042271">
    <property type="entry name" value="Zinicin_2_N"/>
</dbReference>
<dbReference type="EMBL" id="CAFABH010000009">
    <property type="protein sequence ID" value="CAB4827123.1"/>
    <property type="molecule type" value="Genomic_DNA"/>
</dbReference>
<evidence type="ECO:0000313" key="6">
    <source>
        <dbReference type="EMBL" id="CAB4856454.1"/>
    </source>
</evidence>
<dbReference type="EMBL" id="CAFBNH010000001">
    <property type="protein sequence ID" value="CAB4936163.1"/>
    <property type="molecule type" value="Genomic_DNA"/>
</dbReference>
<evidence type="ECO:0000313" key="8">
    <source>
        <dbReference type="EMBL" id="CAB4978007.1"/>
    </source>
</evidence>
<evidence type="ECO:0000313" key="9">
    <source>
        <dbReference type="EMBL" id="CAB5074075.1"/>
    </source>
</evidence>
<dbReference type="EMBL" id="CAFBQX010000006">
    <property type="protein sequence ID" value="CAB5074075.1"/>
    <property type="molecule type" value="Genomic_DNA"/>
</dbReference>
<dbReference type="EMBL" id="CAFBOC010000009">
    <property type="protein sequence ID" value="CAB4978007.1"/>
    <property type="molecule type" value="Genomic_DNA"/>
</dbReference>
<protein>
    <submittedName>
        <fullName evidence="5">Unannotated protein</fullName>
    </submittedName>
</protein>
<reference evidence="5" key="1">
    <citation type="submission" date="2020-05" db="EMBL/GenBank/DDBJ databases">
        <authorList>
            <person name="Chiriac C."/>
            <person name="Salcher M."/>
            <person name="Ghai R."/>
            <person name="Kavagutti S V."/>
        </authorList>
    </citation>
    <scope>NUCLEOTIDE SEQUENCE</scope>
</reference>
<dbReference type="PANTHER" id="PTHR39420:SF2">
    <property type="entry name" value="HYDROLASE"/>
    <property type="match status" value="1"/>
</dbReference>
<dbReference type="EMBL" id="CAEZZW010000009">
    <property type="protein sequence ID" value="CAB4787920.1"/>
    <property type="molecule type" value="Genomic_DNA"/>
</dbReference>
<evidence type="ECO:0000313" key="3">
    <source>
        <dbReference type="EMBL" id="CAB4714346.1"/>
    </source>
</evidence>
<evidence type="ECO:0000313" key="2">
    <source>
        <dbReference type="EMBL" id="CAB4701337.1"/>
    </source>
</evidence>
<dbReference type="EMBL" id="CAESAE010000008">
    <property type="protein sequence ID" value="CAB4343773.1"/>
    <property type="molecule type" value="Genomic_DNA"/>
</dbReference>
<evidence type="ECO:0000313" key="1">
    <source>
        <dbReference type="EMBL" id="CAB4343773.1"/>
    </source>
</evidence>
<organism evidence="5">
    <name type="scientific">freshwater metagenome</name>
    <dbReference type="NCBI Taxonomy" id="449393"/>
    <lineage>
        <taxon>unclassified sequences</taxon>
        <taxon>metagenomes</taxon>
        <taxon>ecological metagenomes</taxon>
    </lineage>
</organism>
<evidence type="ECO:0000313" key="4">
    <source>
        <dbReference type="EMBL" id="CAB4787920.1"/>
    </source>
</evidence>
<accession>A0A6J7A2T4</accession>